<dbReference type="PANTHER" id="PTHR10622:SF10">
    <property type="entry name" value="HET DOMAIN-CONTAINING PROTEIN"/>
    <property type="match status" value="1"/>
</dbReference>
<dbReference type="PANTHER" id="PTHR10622">
    <property type="entry name" value="HET DOMAIN-CONTAINING PROTEIN"/>
    <property type="match status" value="1"/>
</dbReference>
<keyword evidence="2" id="KW-1185">Reference proteome</keyword>
<dbReference type="EMBL" id="MU864475">
    <property type="protein sequence ID" value="KAK4184747.1"/>
    <property type="molecule type" value="Genomic_DNA"/>
</dbReference>
<protein>
    <submittedName>
        <fullName evidence="1">Het domain-containing protein</fullName>
    </submittedName>
</protein>
<comment type="caution">
    <text evidence="1">The sequence shown here is derived from an EMBL/GenBank/DDBJ whole genome shotgun (WGS) entry which is preliminary data.</text>
</comment>
<sequence>MRLLNTRSGVMPDFISDDDIPQYAILSHTWEADQEITFQEWESRHQIADAISKKSGFVKIQNFRVQAAGDGFEWIWVDTFGRLFLDSSTALGGVCC</sequence>
<organism evidence="1 2">
    <name type="scientific">Podospora australis</name>
    <dbReference type="NCBI Taxonomy" id="1536484"/>
    <lineage>
        <taxon>Eukaryota</taxon>
        <taxon>Fungi</taxon>
        <taxon>Dikarya</taxon>
        <taxon>Ascomycota</taxon>
        <taxon>Pezizomycotina</taxon>
        <taxon>Sordariomycetes</taxon>
        <taxon>Sordariomycetidae</taxon>
        <taxon>Sordariales</taxon>
        <taxon>Podosporaceae</taxon>
        <taxon>Podospora</taxon>
    </lineage>
</organism>
<accession>A0AAN7AG82</accession>
<reference evidence="1" key="1">
    <citation type="journal article" date="2023" name="Mol. Phylogenet. Evol.">
        <title>Genome-scale phylogeny and comparative genomics of the fungal order Sordariales.</title>
        <authorList>
            <person name="Hensen N."/>
            <person name="Bonometti L."/>
            <person name="Westerberg I."/>
            <person name="Brannstrom I.O."/>
            <person name="Guillou S."/>
            <person name="Cros-Aarteil S."/>
            <person name="Calhoun S."/>
            <person name="Haridas S."/>
            <person name="Kuo A."/>
            <person name="Mondo S."/>
            <person name="Pangilinan J."/>
            <person name="Riley R."/>
            <person name="LaButti K."/>
            <person name="Andreopoulos B."/>
            <person name="Lipzen A."/>
            <person name="Chen C."/>
            <person name="Yan M."/>
            <person name="Daum C."/>
            <person name="Ng V."/>
            <person name="Clum A."/>
            <person name="Steindorff A."/>
            <person name="Ohm R.A."/>
            <person name="Martin F."/>
            <person name="Silar P."/>
            <person name="Natvig D.O."/>
            <person name="Lalanne C."/>
            <person name="Gautier V."/>
            <person name="Ament-Velasquez S.L."/>
            <person name="Kruys A."/>
            <person name="Hutchinson M.I."/>
            <person name="Powell A.J."/>
            <person name="Barry K."/>
            <person name="Miller A.N."/>
            <person name="Grigoriev I.V."/>
            <person name="Debuchy R."/>
            <person name="Gladieux P."/>
            <person name="Hiltunen Thoren M."/>
            <person name="Johannesson H."/>
        </authorList>
    </citation>
    <scope>NUCLEOTIDE SEQUENCE</scope>
    <source>
        <strain evidence="1">PSN309</strain>
    </source>
</reference>
<dbReference type="Proteomes" id="UP001302126">
    <property type="component" value="Unassembled WGS sequence"/>
</dbReference>
<reference evidence="1" key="2">
    <citation type="submission" date="2023-05" db="EMBL/GenBank/DDBJ databases">
        <authorList>
            <consortium name="Lawrence Berkeley National Laboratory"/>
            <person name="Steindorff A."/>
            <person name="Hensen N."/>
            <person name="Bonometti L."/>
            <person name="Westerberg I."/>
            <person name="Brannstrom I.O."/>
            <person name="Guillou S."/>
            <person name="Cros-Aarteil S."/>
            <person name="Calhoun S."/>
            <person name="Haridas S."/>
            <person name="Kuo A."/>
            <person name="Mondo S."/>
            <person name="Pangilinan J."/>
            <person name="Riley R."/>
            <person name="Labutti K."/>
            <person name="Andreopoulos B."/>
            <person name="Lipzen A."/>
            <person name="Chen C."/>
            <person name="Yanf M."/>
            <person name="Daum C."/>
            <person name="Ng V."/>
            <person name="Clum A."/>
            <person name="Ohm R."/>
            <person name="Martin F."/>
            <person name="Silar P."/>
            <person name="Natvig D."/>
            <person name="Lalanne C."/>
            <person name="Gautier V."/>
            <person name="Ament-Velasquez S.L."/>
            <person name="Kruys A."/>
            <person name="Hutchinson M.I."/>
            <person name="Powell A.J."/>
            <person name="Barry K."/>
            <person name="Miller A.N."/>
            <person name="Grigoriev I.V."/>
            <person name="Debuchy R."/>
            <person name="Gladieux P."/>
            <person name="Thoren M.H."/>
            <person name="Johannesson H."/>
        </authorList>
    </citation>
    <scope>NUCLEOTIDE SEQUENCE</scope>
    <source>
        <strain evidence="1">PSN309</strain>
    </source>
</reference>
<proteinExistence type="predicted"/>
<gene>
    <name evidence="1" type="ORF">QBC35DRAFT_390998</name>
</gene>
<dbReference type="AlphaFoldDB" id="A0AAN7AG82"/>
<name>A0AAN7AG82_9PEZI</name>
<evidence type="ECO:0000313" key="2">
    <source>
        <dbReference type="Proteomes" id="UP001302126"/>
    </source>
</evidence>
<evidence type="ECO:0000313" key="1">
    <source>
        <dbReference type="EMBL" id="KAK4184747.1"/>
    </source>
</evidence>